<gene>
    <name evidence="2" type="ORF">MNBD_NITROSPINAE04-1759</name>
</gene>
<dbReference type="GO" id="GO:0047693">
    <property type="term" value="F:ATP diphosphatase activity"/>
    <property type="evidence" value="ECO:0007669"/>
    <property type="project" value="UniProtKB-EC"/>
</dbReference>
<evidence type="ECO:0000259" key="1">
    <source>
        <dbReference type="Pfam" id="PF03819"/>
    </source>
</evidence>
<dbReference type="NCBIfam" id="TIGR00444">
    <property type="entry name" value="mazG"/>
    <property type="match status" value="1"/>
</dbReference>
<dbReference type="NCBIfam" id="NF007113">
    <property type="entry name" value="PRK09562.1"/>
    <property type="match status" value="1"/>
</dbReference>
<dbReference type="GO" id="GO:0046052">
    <property type="term" value="P:UTP catabolic process"/>
    <property type="evidence" value="ECO:0007669"/>
    <property type="project" value="TreeGrafter"/>
</dbReference>
<dbReference type="FunFam" id="1.10.287.1080:FF:000001">
    <property type="entry name" value="Nucleoside triphosphate pyrophosphohydrolase"/>
    <property type="match status" value="1"/>
</dbReference>
<dbReference type="PANTHER" id="PTHR30522">
    <property type="entry name" value="NUCLEOSIDE TRIPHOSPHATE PYROPHOSPHOHYDROLASE"/>
    <property type="match status" value="1"/>
</dbReference>
<sequence length="261" mass="30002">MAKPFDKLVEIMARLRSENGCPWDREQNHETLKPFLVEETYEVIDAIDSGDMAHLKDELGDLMLQVVFHAQMADEEAKFNIDDVCNSINEKLIRRHPHVFAESDAKTPDEVYKQWEEIKKTEKSHETRTSALDGTPRGLPSLIRAMKMQKKASSVGFDWDTADEAFAKVDEELHEFREAMAEGDAKHMEEELGDLLFALVNVARFIEVNPEDALTKTIGKFRKRFMFVEDKIAESDRSMDEVSLEEMDKFWNEAKAKGADL</sequence>
<dbReference type="CDD" id="cd11529">
    <property type="entry name" value="NTP-PPase_MazG_Cterm"/>
    <property type="match status" value="1"/>
</dbReference>
<dbReference type="Gene3D" id="1.10.287.1080">
    <property type="entry name" value="MazG-like"/>
    <property type="match status" value="2"/>
</dbReference>
<accession>A0A3B1BT92</accession>
<dbReference type="InterPro" id="IPR011551">
    <property type="entry name" value="NTP_PyrPHydrolase_MazG"/>
</dbReference>
<dbReference type="CDD" id="cd11528">
    <property type="entry name" value="NTP-PPase_MazG_Nterm"/>
    <property type="match status" value="1"/>
</dbReference>
<dbReference type="GO" id="GO:0046081">
    <property type="term" value="P:dUTP catabolic process"/>
    <property type="evidence" value="ECO:0007669"/>
    <property type="project" value="TreeGrafter"/>
</dbReference>
<name>A0A3B1BT92_9ZZZZ</name>
<proteinExistence type="predicted"/>
<reference evidence="2" key="1">
    <citation type="submission" date="2018-06" db="EMBL/GenBank/DDBJ databases">
        <authorList>
            <person name="Zhirakovskaya E."/>
        </authorList>
    </citation>
    <scope>NUCLEOTIDE SEQUENCE</scope>
</reference>
<dbReference type="GO" id="GO:0046047">
    <property type="term" value="P:TTP catabolic process"/>
    <property type="evidence" value="ECO:0007669"/>
    <property type="project" value="TreeGrafter"/>
</dbReference>
<dbReference type="GO" id="GO:0046061">
    <property type="term" value="P:dATP catabolic process"/>
    <property type="evidence" value="ECO:0007669"/>
    <property type="project" value="TreeGrafter"/>
</dbReference>
<dbReference type="AlphaFoldDB" id="A0A3B1BT92"/>
<dbReference type="InterPro" id="IPR048015">
    <property type="entry name" value="NTP-PPase_MazG-like_N"/>
</dbReference>
<dbReference type="SUPFAM" id="SSF101386">
    <property type="entry name" value="all-alpha NTP pyrophosphatases"/>
    <property type="match status" value="2"/>
</dbReference>
<protein>
    <submittedName>
        <fullName evidence="2">Nucleoside triphosphate pyrophosphohydrolase MazG</fullName>
        <ecNumber evidence="2">3.6.1.8</ecNumber>
    </submittedName>
</protein>
<dbReference type="Pfam" id="PF03819">
    <property type="entry name" value="MazG"/>
    <property type="match status" value="2"/>
</dbReference>
<dbReference type="InterPro" id="IPR048011">
    <property type="entry name" value="NTP-PPase_MazG-like_C"/>
</dbReference>
<feature type="domain" description="NTP pyrophosphohydrolase MazG-like" evidence="1">
    <location>
        <begin position="27"/>
        <end position="100"/>
    </location>
</feature>
<dbReference type="GO" id="GO:0006950">
    <property type="term" value="P:response to stress"/>
    <property type="evidence" value="ECO:0007669"/>
    <property type="project" value="UniProtKB-ARBA"/>
</dbReference>
<evidence type="ECO:0000313" key="2">
    <source>
        <dbReference type="EMBL" id="VAX17741.1"/>
    </source>
</evidence>
<keyword evidence="2" id="KW-0378">Hydrolase</keyword>
<dbReference type="GO" id="GO:0006203">
    <property type="term" value="P:dGTP catabolic process"/>
    <property type="evidence" value="ECO:0007669"/>
    <property type="project" value="TreeGrafter"/>
</dbReference>
<feature type="domain" description="NTP pyrophosphohydrolase MazG-like" evidence="1">
    <location>
        <begin position="168"/>
        <end position="224"/>
    </location>
</feature>
<dbReference type="FunFam" id="1.10.287.1080:FF:000003">
    <property type="entry name" value="Nucleoside triphosphate pyrophosphohydrolase"/>
    <property type="match status" value="1"/>
</dbReference>
<dbReference type="InterPro" id="IPR004518">
    <property type="entry name" value="MazG-like_dom"/>
</dbReference>
<dbReference type="EMBL" id="UOGA01000104">
    <property type="protein sequence ID" value="VAX17741.1"/>
    <property type="molecule type" value="Genomic_DNA"/>
</dbReference>
<organism evidence="2">
    <name type="scientific">hydrothermal vent metagenome</name>
    <dbReference type="NCBI Taxonomy" id="652676"/>
    <lineage>
        <taxon>unclassified sequences</taxon>
        <taxon>metagenomes</taxon>
        <taxon>ecological metagenomes</taxon>
    </lineage>
</organism>
<dbReference type="GO" id="GO:0046076">
    <property type="term" value="P:dTTP catabolic process"/>
    <property type="evidence" value="ECO:0007669"/>
    <property type="project" value="TreeGrafter"/>
</dbReference>
<dbReference type="PANTHER" id="PTHR30522:SF0">
    <property type="entry name" value="NUCLEOSIDE TRIPHOSPHATE PYROPHOSPHOHYDROLASE"/>
    <property type="match status" value="1"/>
</dbReference>
<dbReference type="EC" id="3.6.1.8" evidence="2"/>